<comment type="caution">
    <text evidence="2">The sequence shown here is derived from an EMBL/GenBank/DDBJ whole genome shotgun (WGS) entry which is preliminary data.</text>
</comment>
<evidence type="ECO:0000259" key="1">
    <source>
        <dbReference type="Pfam" id="PF01966"/>
    </source>
</evidence>
<dbReference type="AlphaFoldDB" id="A0A9D2RZZ1"/>
<feature type="domain" description="HD" evidence="1">
    <location>
        <begin position="44"/>
        <end position="144"/>
    </location>
</feature>
<proteinExistence type="predicted"/>
<dbReference type="EMBL" id="DWXZ01000126">
    <property type="protein sequence ID" value="HJB37610.1"/>
    <property type="molecule type" value="Genomic_DNA"/>
</dbReference>
<organism evidence="2 3">
    <name type="scientific">Candidatus Acutalibacter ornithocaccae</name>
    <dbReference type="NCBI Taxonomy" id="2838416"/>
    <lineage>
        <taxon>Bacteria</taxon>
        <taxon>Bacillati</taxon>
        <taxon>Bacillota</taxon>
        <taxon>Clostridia</taxon>
        <taxon>Eubacteriales</taxon>
        <taxon>Acutalibacteraceae</taxon>
        <taxon>Acutalibacter</taxon>
    </lineage>
</organism>
<accession>A0A9D2RZZ1</accession>
<evidence type="ECO:0000313" key="3">
    <source>
        <dbReference type="Proteomes" id="UP000824214"/>
    </source>
</evidence>
<reference evidence="2" key="1">
    <citation type="journal article" date="2021" name="PeerJ">
        <title>Extensive microbial diversity within the chicken gut microbiome revealed by metagenomics and culture.</title>
        <authorList>
            <person name="Gilroy R."/>
            <person name="Ravi A."/>
            <person name="Getino M."/>
            <person name="Pursley I."/>
            <person name="Horton D.L."/>
            <person name="Alikhan N.F."/>
            <person name="Baker D."/>
            <person name="Gharbi K."/>
            <person name="Hall N."/>
            <person name="Watson M."/>
            <person name="Adriaenssens E.M."/>
            <person name="Foster-Nyarko E."/>
            <person name="Jarju S."/>
            <person name="Secka A."/>
            <person name="Antonio M."/>
            <person name="Oren A."/>
            <person name="Chaudhuri R.R."/>
            <person name="La Ragione R."/>
            <person name="Hildebrand F."/>
            <person name="Pallen M.J."/>
        </authorList>
    </citation>
    <scope>NUCLEOTIDE SEQUENCE</scope>
    <source>
        <strain evidence="2">ChiBcolR8-3208</strain>
    </source>
</reference>
<dbReference type="SUPFAM" id="SSF109604">
    <property type="entry name" value="HD-domain/PDEase-like"/>
    <property type="match status" value="1"/>
</dbReference>
<name>A0A9D2RZZ1_9FIRM</name>
<dbReference type="Pfam" id="PF01966">
    <property type="entry name" value="HD"/>
    <property type="match status" value="1"/>
</dbReference>
<gene>
    <name evidence="2" type="ORF">H9942_06030</name>
</gene>
<protein>
    <submittedName>
        <fullName evidence="2">HD domain-containing protein</fullName>
    </submittedName>
</protein>
<evidence type="ECO:0000313" key="2">
    <source>
        <dbReference type="EMBL" id="HJB37610.1"/>
    </source>
</evidence>
<dbReference type="Gene3D" id="1.10.3210.10">
    <property type="entry name" value="Hypothetical protein af1432"/>
    <property type="match status" value="1"/>
</dbReference>
<dbReference type="InterPro" id="IPR006674">
    <property type="entry name" value="HD_domain"/>
</dbReference>
<reference evidence="2" key="2">
    <citation type="submission" date="2021-04" db="EMBL/GenBank/DDBJ databases">
        <authorList>
            <person name="Gilroy R."/>
        </authorList>
    </citation>
    <scope>NUCLEOTIDE SEQUENCE</scope>
    <source>
        <strain evidence="2">ChiBcolR8-3208</strain>
    </source>
</reference>
<sequence>MRKSTLERYWEEEEFKGFFHDLLAESGLERINEYVQHGSTTRLLHSLAVAYYSYRLARFTRLSFHWQELVRGALLHDYFLYDAQDGDPARKGHWTRHPHIAAENAKQEMDLTPIEEDTIRCHMFPLTIKPPKYREGVVVSLVDKACSVYEFFRRRQPYSKLRATVPVRRTEILLLPEIVGERA</sequence>
<dbReference type="Proteomes" id="UP000824214">
    <property type="component" value="Unassembled WGS sequence"/>
</dbReference>